<evidence type="ECO:0000256" key="6">
    <source>
        <dbReference type="ARBA" id="ARBA00022490"/>
    </source>
</evidence>
<keyword evidence="6" id="KW-0963">Cytoplasm</keyword>
<evidence type="ECO:0000256" key="2">
    <source>
        <dbReference type="ARBA" id="ARBA00004496"/>
    </source>
</evidence>
<sequence>MADSACRALRDGVLAGEHAPSLMISDSMHTTAGLSVFNYFLRSLVSNISSARAQAKGLVVVAFDRSPDFYVKLLARAGLDTYSHSWFQVLDCYTDPLGWQKEILDNVKSDIQETSEISKEHISHAGFTVCRDVGNMESLMSVILTSGKGAIGSQGKGRFSVAIDLVSIMVRHLSLPLVANLINNLRCHDEISSLMWLVHSDLHEPRIVTALEYLSSMVAVLEPIAPLSAASLKLKGDPDKLAALEGNLKKGKLRLRVKRRNGRVREHIEEFTLEQADVKFSAISHGKFAVSGSSNLPQVQFNLQLTEKEREDRARVILPFEHQGNGKELQIYDGRKGRSAWRASPVSDSHPVNTDPNFNAFDASKESGRGEIHYIRDSDDEALDSDEDPDDDLDI</sequence>
<comment type="similarity">
    <text evidence="4">Belongs to the ELP5 family.</text>
</comment>
<evidence type="ECO:0000313" key="10">
    <source>
        <dbReference type="EMBL" id="ABR17046.1"/>
    </source>
</evidence>
<reference evidence="10" key="1">
    <citation type="submission" date="2007-06" db="EMBL/GenBank/DDBJ databases">
        <title>Full length cDNA sequences from Sitka Spruce (Picea sitchensis).</title>
        <authorList>
            <person name="Ralph S.G."/>
            <person name="Chun H.E."/>
            <person name="Liao N."/>
            <person name="Ali J."/>
            <person name="Reid K."/>
            <person name="Kolosova N."/>
            <person name="Cooper N."/>
            <person name="Cullis C."/>
            <person name="Jancsik S."/>
            <person name="Moore R."/>
            <person name="Mayo M."/>
            <person name="Wagner S."/>
            <person name="Holt R.A."/>
            <person name="Jones S.J.M."/>
            <person name="Marra M.A."/>
            <person name="Ritland C.E."/>
            <person name="Ritland K."/>
            <person name="Bohlmann J."/>
        </authorList>
    </citation>
    <scope>NUCLEOTIDE SEQUENCE</scope>
    <source>
        <tissue evidence="10">Green portion of the leader tissue</tissue>
    </source>
</reference>
<dbReference type="GO" id="GO:0033588">
    <property type="term" value="C:elongator holoenzyme complex"/>
    <property type="evidence" value="ECO:0007669"/>
    <property type="project" value="InterPro"/>
</dbReference>
<feature type="compositionally biased region" description="Basic and acidic residues" evidence="9">
    <location>
        <begin position="363"/>
        <end position="377"/>
    </location>
</feature>
<dbReference type="CDD" id="cd19496">
    <property type="entry name" value="Elp5"/>
    <property type="match status" value="1"/>
</dbReference>
<protein>
    <recommendedName>
        <fullName evidence="5">Elongator complex protein 5</fullName>
    </recommendedName>
</protein>
<accession>B8LN16</accession>
<keyword evidence="8" id="KW-0539">Nucleus</keyword>
<dbReference type="PANTHER" id="PTHR15641:SF1">
    <property type="entry name" value="ELONGATOR COMPLEX PROTEIN 5"/>
    <property type="match status" value="1"/>
</dbReference>
<dbReference type="Pfam" id="PF10483">
    <property type="entry name" value="Elong_Iki1"/>
    <property type="match status" value="1"/>
</dbReference>
<proteinExistence type="evidence at transcript level"/>
<feature type="compositionally biased region" description="Polar residues" evidence="9">
    <location>
        <begin position="346"/>
        <end position="357"/>
    </location>
</feature>
<dbReference type="UniPathway" id="UPA00988"/>
<feature type="compositionally biased region" description="Acidic residues" evidence="9">
    <location>
        <begin position="378"/>
        <end position="395"/>
    </location>
</feature>
<organism evidence="10">
    <name type="scientific">Picea sitchensis</name>
    <name type="common">Sitka spruce</name>
    <name type="synonym">Pinus sitchensis</name>
    <dbReference type="NCBI Taxonomy" id="3332"/>
    <lineage>
        <taxon>Eukaryota</taxon>
        <taxon>Viridiplantae</taxon>
        <taxon>Streptophyta</taxon>
        <taxon>Embryophyta</taxon>
        <taxon>Tracheophyta</taxon>
        <taxon>Spermatophyta</taxon>
        <taxon>Pinopsida</taxon>
        <taxon>Pinidae</taxon>
        <taxon>Conifers I</taxon>
        <taxon>Pinales</taxon>
        <taxon>Pinaceae</taxon>
        <taxon>Picea</taxon>
    </lineage>
</organism>
<feature type="region of interest" description="Disordered" evidence="9">
    <location>
        <begin position="340"/>
        <end position="395"/>
    </location>
</feature>
<evidence type="ECO:0000256" key="5">
    <source>
        <dbReference type="ARBA" id="ARBA00020264"/>
    </source>
</evidence>
<keyword evidence="7" id="KW-0819">tRNA processing</keyword>
<dbReference type="AlphaFoldDB" id="B8LN16"/>
<name>B8LN16_PICSI</name>
<dbReference type="GO" id="GO:0000049">
    <property type="term" value="F:tRNA binding"/>
    <property type="evidence" value="ECO:0007669"/>
    <property type="project" value="TreeGrafter"/>
</dbReference>
<dbReference type="GO" id="GO:0005634">
    <property type="term" value="C:nucleus"/>
    <property type="evidence" value="ECO:0007669"/>
    <property type="project" value="UniProtKB-SubCell"/>
</dbReference>
<evidence type="ECO:0000256" key="3">
    <source>
        <dbReference type="ARBA" id="ARBA00005043"/>
    </source>
</evidence>
<evidence type="ECO:0000256" key="1">
    <source>
        <dbReference type="ARBA" id="ARBA00004123"/>
    </source>
</evidence>
<comment type="pathway">
    <text evidence="3">tRNA modification; 5-methoxycarbonylmethyl-2-thiouridine-tRNA biosynthesis.</text>
</comment>
<comment type="subcellular location">
    <subcellularLocation>
        <location evidence="2">Cytoplasm</location>
    </subcellularLocation>
    <subcellularLocation>
        <location evidence="1">Nucleus</location>
    </subcellularLocation>
</comment>
<dbReference type="GO" id="GO:0005829">
    <property type="term" value="C:cytosol"/>
    <property type="evidence" value="ECO:0007669"/>
    <property type="project" value="TreeGrafter"/>
</dbReference>
<dbReference type="PANTHER" id="PTHR15641">
    <property type="entry name" value="ELONGATOR COMPLEX PROTEIN 5"/>
    <property type="match status" value="1"/>
</dbReference>
<evidence type="ECO:0000256" key="8">
    <source>
        <dbReference type="ARBA" id="ARBA00023242"/>
    </source>
</evidence>
<dbReference type="InterPro" id="IPR019519">
    <property type="entry name" value="Elp5"/>
</dbReference>
<evidence type="ECO:0000256" key="9">
    <source>
        <dbReference type="SAM" id="MobiDB-lite"/>
    </source>
</evidence>
<evidence type="ECO:0000256" key="4">
    <source>
        <dbReference type="ARBA" id="ARBA00009567"/>
    </source>
</evidence>
<dbReference type="EMBL" id="EF677203">
    <property type="protein sequence ID" value="ABR17046.1"/>
    <property type="molecule type" value="mRNA"/>
</dbReference>
<dbReference type="GO" id="GO:0002098">
    <property type="term" value="P:tRNA wobble uridine modification"/>
    <property type="evidence" value="ECO:0007669"/>
    <property type="project" value="InterPro"/>
</dbReference>
<evidence type="ECO:0000256" key="7">
    <source>
        <dbReference type="ARBA" id="ARBA00022694"/>
    </source>
</evidence>